<dbReference type="EMBL" id="LAZR01061260">
    <property type="protein sequence ID" value="KKK63941.1"/>
    <property type="molecule type" value="Genomic_DNA"/>
</dbReference>
<dbReference type="Pfam" id="PF02348">
    <property type="entry name" value="CTP_transf_3"/>
    <property type="match status" value="1"/>
</dbReference>
<proteinExistence type="predicted"/>
<reference evidence="1" key="1">
    <citation type="journal article" date="2015" name="Nature">
        <title>Complex archaea that bridge the gap between prokaryotes and eukaryotes.</title>
        <authorList>
            <person name="Spang A."/>
            <person name="Saw J.H."/>
            <person name="Jorgensen S.L."/>
            <person name="Zaremba-Niedzwiedzka K."/>
            <person name="Martijn J."/>
            <person name="Lind A.E."/>
            <person name="van Eijk R."/>
            <person name="Schleper C."/>
            <person name="Guy L."/>
            <person name="Ettema T.J."/>
        </authorList>
    </citation>
    <scope>NUCLEOTIDE SEQUENCE</scope>
</reference>
<sequence length="77" mass="8376">MTNFTIALIPARAGSKRVPGKNTKILAGKPLIQYSIEHAIAARSTTMVVVSTNDNEATRIADRLDCREINSFGGWLC</sequence>
<dbReference type="PANTHER" id="PTHR21485:SF3">
    <property type="entry name" value="N-ACYLNEURAMINATE CYTIDYLYLTRANSFERASE"/>
    <property type="match status" value="1"/>
</dbReference>
<gene>
    <name evidence="1" type="ORF">LCGC14_2989240</name>
</gene>
<dbReference type="Gene3D" id="3.90.550.10">
    <property type="entry name" value="Spore Coat Polysaccharide Biosynthesis Protein SpsA, Chain A"/>
    <property type="match status" value="1"/>
</dbReference>
<protein>
    <recommendedName>
        <fullName evidence="2">Acylneuraminate cytidylyltransferase</fullName>
    </recommendedName>
</protein>
<dbReference type="GO" id="GO:0008781">
    <property type="term" value="F:N-acylneuraminate cytidylyltransferase activity"/>
    <property type="evidence" value="ECO:0007669"/>
    <property type="project" value="TreeGrafter"/>
</dbReference>
<dbReference type="InterPro" id="IPR050793">
    <property type="entry name" value="CMP-NeuNAc_synthase"/>
</dbReference>
<accession>A0A0F8ZVF6</accession>
<dbReference type="PANTHER" id="PTHR21485">
    <property type="entry name" value="HAD SUPERFAMILY MEMBERS CMAS AND KDSC"/>
    <property type="match status" value="1"/>
</dbReference>
<organism evidence="1">
    <name type="scientific">marine sediment metagenome</name>
    <dbReference type="NCBI Taxonomy" id="412755"/>
    <lineage>
        <taxon>unclassified sequences</taxon>
        <taxon>metagenomes</taxon>
        <taxon>ecological metagenomes</taxon>
    </lineage>
</organism>
<dbReference type="InterPro" id="IPR029044">
    <property type="entry name" value="Nucleotide-diphossugar_trans"/>
</dbReference>
<comment type="caution">
    <text evidence="1">The sequence shown here is derived from an EMBL/GenBank/DDBJ whole genome shotgun (WGS) entry which is preliminary data.</text>
</comment>
<dbReference type="AlphaFoldDB" id="A0A0F8ZVF6"/>
<evidence type="ECO:0008006" key="2">
    <source>
        <dbReference type="Google" id="ProtNLM"/>
    </source>
</evidence>
<dbReference type="InterPro" id="IPR003329">
    <property type="entry name" value="Cytidylyl_trans"/>
</dbReference>
<evidence type="ECO:0000313" key="1">
    <source>
        <dbReference type="EMBL" id="KKK63941.1"/>
    </source>
</evidence>
<dbReference type="SUPFAM" id="SSF53448">
    <property type="entry name" value="Nucleotide-diphospho-sugar transferases"/>
    <property type="match status" value="1"/>
</dbReference>
<name>A0A0F8ZVF6_9ZZZZ</name>